<name>A0A6J5WCE3_PRUAR</name>
<dbReference type="Proteomes" id="UP000507245">
    <property type="component" value="Unassembled WGS sequence"/>
</dbReference>
<accession>A0A6J5WCE3</accession>
<sequence>MGTSAHKRRRSPNMFNDALCLKQCVEQYLFPYRTQEPVIGSWPLSTLMTGRLRFETICLVPSADCGESFKFNKL</sequence>
<evidence type="ECO:0000313" key="1">
    <source>
        <dbReference type="EMBL" id="CAB4269011.1"/>
    </source>
</evidence>
<reference evidence="4" key="1">
    <citation type="journal article" date="2020" name="Genome Biol.">
        <title>Gamete binning: chromosome-level and haplotype-resolved genome assembly enabled by high-throughput single-cell sequencing of gamete genomes.</title>
        <authorList>
            <person name="Campoy J.A."/>
            <person name="Sun H."/>
            <person name="Goel M."/>
            <person name="Jiao W.-B."/>
            <person name="Folz-Donahue K."/>
            <person name="Wang N."/>
            <person name="Rubio M."/>
            <person name="Liu C."/>
            <person name="Kukat C."/>
            <person name="Ruiz D."/>
            <person name="Huettel B."/>
            <person name="Schneeberger K."/>
        </authorList>
    </citation>
    <scope>NUCLEOTIDE SEQUENCE [LARGE SCALE GENOMIC DNA]</scope>
    <source>
        <strain evidence="4">cv. Rojo Pasion</strain>
    </source>
</reference>
<reference evidence="2 3" key="2">
    <citation type="submission" date="2020-05" db="EMBL/GenBank/DDBJ databases">
        <authorList>
            <person name="Campoy J."/>
            <person name="Schneeberger K."/>
            <person name="Spophaly S."/>
        </authorList>
    </citation>
    <scope>NUCLEOTIDE SEQUENCE [LARGE SCALE GENOMIC DNA]</scope>
    <source>
        <strain evidence="2">PruArmRojPasFocal</strain>
    </source>
</reference>
<dbReference type="Proteomes" id="UP000507222">
    <property type="component" value="Unassembled WGS sequence"/>
</dbReference>
<proteinExistence type="predicted"/>
<dbReference type="EMBL" id="CAEKDK010000002">
    <property type="protein sequence ID" value="CAB4269011.1"/>
    <property type="molecule type" value="Genomic_DNA"/>
</dbReference>
<organism evidence="2 4">
    <name type="scientific">Prunus armeniaca</name>
    <name type="common">Apricot</name>
    <name type="synonym">Armeniaca vulgaris</name>
    <dbReference type="NCBI Taxonomy" id="36596"/>
    <lineage>
        <taxon>Eukaryota</taxon>
        <taxon>Viridiplantae</taxon>
        <taxon>Streptophyta</taxon>
        <taxon>Embryophyta</taxon>
        <taxon>Tracheophyta</taxon>
        <taxon>Spermatophyta</taxon>
        <taxon>Magnoliopsida</taxon>
        <taxon>eudicotyledons</taxon>
        <taxon>Gunneridae</taxon>
        <taxon>Pentapetalae</taxon>
        <taxon>rosids</taxon>
        <taxon>fabids</taxon>
        <taxon>Rosales</taxon>
        <taxon>Rosaceae</taxon>
        <taxon>Amygdaloideae</taxon>
        <taxon>Amygdaleae</taxon>
        <taxon>Prunus</taxon>
    </lineage>
</organism>
<dbReference type="EMBL" id="CAEKKB010000002">
    <property type="protein sequence ID" value="CAB4299390.1"/>
    <property type="molecule type" value="Genomic_DNA"/>
</dbReference>
<dbReference type="AlphaFoldDB" id="A0A6J5WCE3"/>
<evidence type="ECO:0000313" key="2">
    <source>
        <dbReference type="EMBL" id="CAB4299390.1"/>
    </source>
</evidence>
<keyword evidence="4" id="KW-1185">Reference proteome</keyword>
<gene>
    <name evidence="1" type="ORF">CURHAP_LOCUS13963</name>
    <name evidence="2" type="ORF">ORAREDHAP_LOCUS13521</name>
</gene>
<evidence type="ECO:0000313" key="3">
    <source>
        <dbReference type="Proteomes" id="UP000507222"/>
    </source>
</evidence>
<protein>
    <submittedName>
        <fullName evidence="2">Uncharacterized protein</fullName>
    </submittedName>
</protein>
<evidence type="ECO:0000313" key="4">
    <source>
        <dbReference type="Proteomes" id="UP000507245"/>
    </source>
</evidence>